<evidence type="ECO:0000256" key="1">
    <source>
        <dbReference type="SAM" id="MobiDB-lite"/>
    </source>
</evidence>
<comment type="caution">
    <text evidence="2">The sequence shown here is derived from an EMBL/GenBank/DDBJ whole genome shotgun (WGS) entry which is preliminary data.</text>
</comment>
<gene>
    <name evidence="2" type="ORF">BT93_L2036</name>
</gene>
<sequence length="337" mass="35779">MIKTSFNPVLMLAYHNRQVTPCTQAPEEHHTAYITFVWVPRQHITACLAEEAVKCQKSEAISFSTAKKLSSLQFNGTLKLFTCIQRKAWAYRNSPKSPSSLHCRRHCCLPESPASSLQTTLQATSLNPILRDLPGHLPRHLPGHPDHARDGLVEDDRRAGGRAEELVDHDPGALDEGEQDAAEEGGAGRGGGALAHLEEPAGGGAGDDGVPGVLLLADVDHGAVEGGEEAAPDGEAAADAGSVHADGLGAAEEAGAAGGVVEAPDEVVGGAAHGAHPESAADVVEDAVGAGLPRGLRSPHGRTMRALVLEREWRERERERERESSRVWFWCFVARDA</sequence>
<dbReference type="Gramene" id="rna-gnl|WGS:JABURB|Cocit.L2036.1">
    <property type="protein sequence ID" value="cds-KAF7851897.1"/>
    <property type="gene ID" value="gene-BT93_L2036"/>
</dbReference>
<proteinExistence type="predicted"/>
<keyword evidence="3" id="KW-1185">Reference proteome</keyword>
<feature type="compositionally biased region" description="Acidic residues" evidence="1">
    <location>
        <begin position="173"/>
        <end position="183"/>
    </location>
</feature>
<reference evidence="2" key="1">
    <citation type="submission" date="2020-05" db="EMBL/GenBank/DDBJ databases">
        <title>WGS assembly of Corymbia citriodora subspecies variegata.</title>
        <authorList>
            <person name="Barry K."/>
            <person name="Hundley H."/>
            <person name="Shu S."/>
            <person name="Jenkins J."/>
            <person name="Grimwood J."/>
            <person name="Baten A."/>
        </authorList>
    </citation>
    <scope>NUCLEOTIDE SEQUENCE</scope>
    <source>
        <strain evidence="2">CV2-018</strain>
    </source>
</reference>
<protein>
    <submittedName>
        <fullName evidence="2">Uncharacterized protein</fullName>
    </submittedName>
</protein>
<organism evidence="2 3">
    <name type="scientific">Corymbia citriodora subsp. variegata</name>
    <dbReference type="NCBI Taxonomy" id="360336"/>
    <lineage>
        <taxon>Eukaryota</taxon>
        <taxon>Viridiplantae</taxon>
        <taxon>Streptophyta</taxon>
        <taxon>Embryophyta</taxon>
        <taxon>Tracheophyta</taxon>
        <taxon>Spermatophyta</taxon>
        <taxon>Magnoliopsida</taxon>
        <taxon>eudicotyledons</taxon>
        <taxon>Gunneridae</taxon>
        <taxon>Pentapetalae</taxon>
        <taxon>rosids</taxon>
        <taxon>malvids</taxon>
        <taxon>Myrtales</taxon>
        <taxon>Myrtaceae</taxon>
        <taxon>Myrtoideae</taxon>
        <taxon>Eucalypteae</taxon>
        <taxon>Corymbia</taxon>
    </lineage>
</organism>
<accession>A0A8T0CWA3</accession>
<dbReference type="Proteomes" id="UP000806378">
    <property type="component" value="Unassembled WGS sequence"/>
</dbReference>
<feature type="compositionally biased region" description="Basic and acidic residues" evidence="1">
    <location>
        <begin position="143"/>
        <end position="172"/>
    </location>
</feature>
<evidence type="ECO:0000313" key="2">
    <source>
        <dbReference type="EMBL" id="KAF7851897.1"/>
    </source>
</evidence>
<feature type="region of interest" description="Disordered" evidence="1">
    <location>
        <begin position="131"/>
        <end position="213"/>
    </location>
</feature>
<name>A0A8T0CWA3_CORYI</name>
<dbReference type="AlphaFoldDB" id="A0A8T0CWA3"/>
<dbReference type="EMBL" id="MU089523">
    <property type="protein sequence ID" value="KAF7851897.1"/>
    <property type="molecule type" value="Genomic_DNA"/>
</dbReference>
<evidence type="ECO:0000313" key="3">
    <source>
        <dbReference type="Proteomes" id="UP000806378"/>
    </source>
</evidence>